<organism evidence="8 9">
    <name type="scientific">Dioszegia hungarica</name>
    <dbReference type="NCBI Taxonomy" id="4972"/>
    <lineage>
        <taxon>Eukaryota</taxon>
        <taxon>Fungi</taxon>
        <taxon>Dikarya</taxon>
        <taxon>Basidiomycota</taxon>
        <taxon>Agaricomycotina</taxon>
        <taxon>Tremellomycetes</taxon>
        <taxon>Tremellales</taxon>
        <taxon>Bulleribasidiaceae</taxon>
        <taxon>Dioszegia</taxon>
    </lineage>
</organism>
<dbReference type="GeneID" id="77724994"/>
<evidence type="ECO:0000256" key="3">
    <source>
        <dbReference type="ARBA" id="ARBA00022630"/>
    </source>
</evidence>
<dbReference type="InterPro" id="IPR007867">
    <property type="entry name" value="GMC_OxRtase_C"/>
</dbReference>
<dbReference type="PANTHER" id="PTHR46056:SF12">
    <property type="entry name" value="LONG-CHAIN-ALCOHOL OXIDASE"/>
    <property type="match status" value="1"/>
</dbReference>
<evidence type="ECO:0000313" key="9">
    <source>
        <dbReference type="Proteomes" id="UP001164286"/>
    </source>
</evidence>
<dbReference type="Pfam" id="PF05199">
    <property type="entry name" value="GMC_oxred_C"/>
    <property type="match status" value="1"/>
</dbReference>
<dbReference type="Gene3D" id="3.50.50.60">
    <property type="entry name" value="FAD/NAD(P)-binding domain"/>
    <property type="match status" value="2"/>
</dbReference>
<dbReference type="InterPro" id="IPR036188">
    <property type="entry name" value="FAD/NAD-bd_sf"/>
</dbReference>
<accession>A0AA38H6V6</accession>
<evidence type="ECO:0000313" key="8">
    <source>
        <dbReference type="EMBL" id="KAI9633724.1"/>
    </source>
</evidence>
<gene>
    <name evidence="8" type="ORF">MKK02DRAFT_17474</name>
</gene>
<name>A0AA38H6V6_9TREE</name>
<keyword evidence="4" id="KW-0274">FAD</keyword>
<dbReference type="Proteomes" id="UP001164286">
    <property type="component" value="Unassembled WGS sequence"/>
</dbReference>
<comment type="caution">
    <text evidence="8">The sequence shown here is derived from an EMBL/GenBank/DDBJ whole genome shotgun (WGS) entry which is preliminary data.</text>
</comment>
<evidence type="ECO:0000256" key="4">
    <source>
        <dbReference type="ARBA" id="ARBA00022827"/>
    </source>
</evidence>
<dbReference type="InterPro" id="IPR000172">
    <property type="entry name" value="GMC_OxRdtase_N"/>
</dbReference>
<reference evidence="8" key="1">
    <citation type="journal article" date="2022" name="G3 (Bethesda)">
        <title>High quality genome of the basidiomycete yeast Dioszegia hungarica PDD-24b-2 isolated from cloud water.</title>
        <authorList>
            <person name="Jarrige D."/>
            <person name="Haridas S."/>
            <person name="Bleykasten-Grosshans C."/>
            <person name="Joly M."/>
            <person name="Nadalig T."/>
            <person name="Sancelme M."/>
            <person name="Vuilleumier S."/>
            <person name="Grigoriev I.V."/>
            <person name="Amato P."/>
            <person name="Bringel F."/>
        </authorList>
    </citation>
    <scope>NUCLEOTIDE SEQUENCE</scope>
    <source>
        <strain evidence="8">PDD-24b-2</strain>
    </source>
</reference>
<dbReference type="GO" id="GO:0050660">
    <property type="term" value="F:flavin adenine dinucleotide binding"/>
    <property type="evidence" value="ECO:0007669"/>
    <property type="project" value="InterPro"/>
</dbReference>
<evidence type="ECO:0000259" key="6">
    <source>
        <dbReference type="Pfam" id="PF00732"/>
    </source>
</evidence>
<feature type="domain" description="Glucose-methanol-choline oxidoreductase C-terminal" evidence="7">
    <location>
        <begin position="571"/>
        <end position="714"/>
    </location>
</feature>
<dbReference type="PANTHER" id="PTHR46056">
    <property type="entry name" value="LONG-CHAIN-ALCOHOL OXIDASE"/>
    <property type="match status" value="1"/>
</dbReference>
<evidence type="ECO:0000256" key="5">
    <source>
        <dbReference type="ARBA" id="ARBA00023002"/>
    </source>
</evidence>
<comment type="cofactor">
    <cofactor evidence="1">
        <name>FAD</name>
        <dbReference type="ChEBI" id="CHEBI:57692"/>
    </cofactor>
</comment>
<keyword evidence="3" id="KW-0285">Flavoprotein</keyword>
<evidence type="ECO:0008006" key="10">
    <source>
        <dbReference type="Google" id="ProtNLM"/>
    </source>
</evidence>
<dbReference type="AlphaFoldDB" id="A0AA38H6V6"/>
<dbReference type="Pfam" id="PF00732">
    <property type="entry name" value="GMC_oxred_N"/>
    <property type="match status" value="1"/>
</dbReference>
<protein>
    <recommendedName>
        <fullName evidence="10">Long-chain-alcohol oxidase</fullName>
    </recommendedName>
</protein>
<dbReference type="GO" id="GO:0016614">
    <property type="term" value="F:oxidoreductase activity, acting on CH-OH group of donors"/>
    <property type="evidence" value="ECO:0007669"/>
    <property type="project" value="InterPro"/>
</dbReference>
<dbReference type="EMBL" id="JAKWFO010000008">
    <property type="protein sequence ID" value="KAI9633724.1"/>
    <property type="molecule type" value="Genomic_DNA"/>
</dbReference>
<keyword evidence="9" id="KW-1185">Reference proteome</keyword>
<evidence type="ECO:0000256" key="2">
    <source>
        <dbReference type="ARBA" id="ARBA00010790"/>
    </source>
</evidence>
<dbReference type="RefSeq" id="XP_052943501.1">
    <property type="nucleotide sequence ID" value="XM_053085793.1"/>
</dbReference>
<evidence type="ECO:0000259" key="7">
    <source>
        <dbReference type="Pfam" id="PF05199"/>
    </source>
</evidence>
<feature type="domain" description="Glucose-methanol-choline oxidoreductase N-terminal" evidence="6">
    <location>
        <begin position="246"/>
        <end position="487"/>
    </location>
</feature>
<proteinExistence type="inferred from homology"/>
<sequence length="739" mass="79996">MTTQARITPTSVADVLSDHQWNTLLAIADAFVGTSTASTNPLEVNPSECPAFIELLSEALTIRLPPSSVKEMALFLSLVSGYTGYAFNGTSTYLYDLPRDQVEAIIQGWMQSRLAPIRTGAKAVGSIIRSMWIRTCPDLLPAIGHPGHIVPAPKDQGGEDLLGSARSAEFQGEQVQELITGVLVIGSGSGASSFTHSLVRNLKSQNWQSLISSPSNISDVLLLEKGSKRTPHPNGTPLTGDENEAFDSMMENGGVLISDEGAIQVVAGSTWGGGSRVNWSACLQTDRIVREEWTKHIMNDMGKTGEPHGRMFLGREWQDCMEHVEDQLGVQTPGPDDHNAANRTLIDGSRKLGYTVKAVPQNISGSFADHAKCGASCTIGCRGHAEVAEKKGKMSGCRAFLNPLLAEGDGPVVKGLDGFEVERVLLEGTPKRAVGVVGWAQRGPSRVKVVVRARVVVVSAGTLNSPAVLLRSGVKNPHLGYHLHLHPTVIVQSLWPQPVNPWEGTILTTVINEFANQDGKGHGVKLEAMCMLPALAQTYVPWTGSDAWRKRMQDFPRTMGHIVLCREEATGRVYVDGKGRERISYVTGKKEREWIRHGFEGIAKLLHAQGAEEIYTSGAGLPIWRRNGKHGDWADDQSFLDFLEAYRKSGFDIDRISFGSAHQMGTCRMSGAPRSGVVDVRGKVWGIEGLYVADASVFPSASGVNPMITTMAFGEWIGRRVVEGLVKGVEAEGVTQARL</sequence>
<evidence type="ECO:0000256" key="1">
    <source>
        <dbReference type="ARBA" id="ARBA00001974"/>
    </source>
</evidence>
<comment type="similarity">
    <text evidence="2">Belongs to the GMC oxidoreductase family.</text>
</comment>
<dbReference type="SUPFAM" id="SSF51905">
    <property type="entry name" value="FAD/NAD(P)-binding domain"/>
    <property type="match status" value="1"/>
</dbReference>
<keyword evidence="5" id="KW-0560">Oxidoreductase</keyword>